<evidence type="ECO:0000256" key="15">
    <source>
        <dbReference type="RuleBase" id="RU000688"/>
    </source>
</evidence>
<dbReference type="AlphaFoldDB" id="A0A9D3Q4P1"/>
<dbReference type="OrthoDB" id="5975505at2759"/>
<keyword evidence="5 15" id="KW-0297">G-protein coupled receptor</keyword>
<dbReference type="InterPro" id="IPR000276">
    <property type="entry name" value="GPCR_Rhodpsn"/>
</dbReference>
<evidence type="ECO:0000256" key="9">
    <source>
        <dbReference type="ARBA" id="ARBA00023180"/>
    </source>
</evidence>
<feature type="transmembrane region" description="Helical" evidence="17">
    <location>
        <begin position="31"/>
        <end position="57"/>
    </location>
</feature>
<keyword evidence="20" id="KW-1185">Reference proteome</keyword>
<name>A0A9D3Q4P1_MEGAT</name>
<evidence type="ECO:0000259" key="18">
    <source>
        <dbReference type="PROSITE" id="PS50262"/>
    </source>
</evidence>
<evidence type="ECO:0000256" key="10">
    <source>
        <dbReference type="ARBA" id="ARBA00023224"/>
    </source>
</evidence>
<dbReference type="Gene3D" id="1.20.1070.10">
    <property type="entry name" value="Rhodopsin 7-helix transmembrane proteins"/>
    <property type="match status" value="1"/>
</dbReference>
<feature type="transmembrane region" description="Helical" evidence="17">
    <location>
        <begin position="69"/>
        <end position="89"/>
    </location>
</feature>
<evidence type="ECO:0000256" key="11">
    <source>
        <dbReference type="ARBA" id="ARBA00025478"/>
    </source>
</evidence>
<accession>A0A9D3Q4P1</accession>
<dbReference type="EMBL" id="JAFDVH010000006">
    <property type="protein sequence ID" value="KAG7476343.1"/>
    <property type="molecule type" value="Genomic_DNA"/>
</dbReference>
<feature type="transmembrane region" description="Helical" evidence="17">
    <location>
        <begin position="144"/>
        <end position="166"/>
    </location>
</feature>
<dbReference type="InterPro" id="IPR005395">
    <property type="entry name" value="NPFF_rcpt"/>
</dbReference>
<dbReference type="SMART" id="SM01381">
    <property type="entry name" value="7TM_GPCR_Srsx"/>
    <property type="match status" value="1"/>
</dbReference>
<evidence type="ECO:0000256" key="16">
    <source>
        <dbReference type="SAM" id="MobiDB-lite"/>
    </source>
</evidence>
<evidence type="ECO:0000313" key="20">
    <source>
        <dbReference type="Proteomes" id="UP001046870"/>
    </source>
</evidence>
<organism evidence="19 20">
    <name type="scientific">Megalops atlanticus</name>
    <name type="common">Tarpon</name>
    <name type="synonym">Clupea gigantea</name>
    <dbReference type="NCBI Taxonomy" id="7932"/>
    <lineage>
        <taxon>Eukaryota</taxon>
        <taxon>Metazoa</taxon>
        <taxon>Chordata</taxon>
        <taxon>Craniata</taxon>
        <taxon>Vertebrata</taxon>
        <taxon>Euteleostomi</taxon>
        <taxon>Actinopterygii</taxon>
        <taxon>Neopterygii</taxon>
        <taxon>Teleostei</taxon>
        <taxon>Elopiformes</taxon>
        <taxon>Megalopidae</taxon>
        <taxon>Megalops</taxon>
    </lineage>
</organism>
<dbReference type="GO" id="GO:0032870">
    <property type="term" value="P:cellular response to hormone stimulus"/>
    <property type="evidence" value="ECO:0007669"/>
    <property type="project" value="TreeGrafter"/>
</dbReference>
<proteinExistence type="inferred from homology"/>
<dbReference type="GO" id="GO:0005886">
    <property type="term" value="C:plasma membrane"/>
    <property type="evidence" value="ECO:0007669"/>
    <property type="project" value="UniProtKB-SubCell"/>
</dbReference>
<dbReference type="PROSITE" id="PS00237">
    <property type="entry name" value="G_PROTEIN_RECEP_F1_1"/>
    <property type="match status" value="1"/>
</dbReference>
<dbReference type="FunFam" id="1.20.1070.10:FF:000153">
    <property type="entry name" value="Neuropeptide FF receptor 1"/>
    <property type="match status" value="1"/>
</dbReference>
<evidence type="ECO:0000256" key="8">
    <source>
        <dbReference type="ARBA" id="ARBA00023170"/>
    </source>
</evidence>
<dbReference type="GO" id="GO:0008188">
    <property type="term" value="F:neuropeptide receptor activity"/>
    <property type="evidence" value="ECO:0007669"/>
    <property type="project" value="InterPro"/>
</dbReference>
<keyword evidence="10 15" id="KW-0807">Transducer</keyword>
<evidence type="ECO:0000256" key="2">
    <source>
        <dbReference type="ARBA" id="ARBA00022475"/>
    </source>
</evidence>
<dbReference type="Pfam" id="PF00001">
    <property type="entry name" value="7tm_1"/>
    <property type="match status" value="1"/>
</dbReference>
<evidence type="ECO:0000313" key="19">
    <source>
        <dbReference type="EMBL" id="KAG7476343.1"/>
    </source>
</evidence>
<dbReference type="SUPFAM" id="SSF81321">
    <property type="entry name" value="Family A G protein-coupled receptor-like"/>
    <property type="match status" value="1"/>
</dbReference>
<feature type="region of interest" description="Disordered" evidence="16">
    <location>
        <begin position="351"/>
        <end position="373"/>
    </location>
</feature>
<dbReference type="GO" id="GO:0042277">
    <property type="term" value="F:peptide binding"/>
    <property type="evidence" value="ECO:0007669"/>
    <property type="project" value="TreeGrafter"/>
</dbReference>
<feature type="transmembrane region" description="Helical" evidence="17">
    <location>
        <begin position="298"/>
        <end position="317"/>
    </location>
</feature>
<evidence type="ECO:0000256" key="13">
    <source>
        <dbReference type="ARBA" id="ARBA00075893"/>
    </source>
</evidence>
<protein>
    <recommendedName>
        <fullName evidence="12">Neuropeptide FF receptor 1</fullName>
    </recommendedName>
    <alternativeName>
        <fullName evidence="14">G-protein coupled receptor 147</fullName>
    </alternativeName>
    <alternativeName>
        <fullName evidence="13">RFamide-related peptide receptor OT7T022</fullName>
    </alternativeName>
</protein>
<comment type="subcellular location">
    <subcellularLocation>
        <location evidence="1">Cell membrane</location>
        <topology evidence="1">Multi-pass membrane protein</topology>
    </subcellularLocation>
</comment>
<dbReference type="PROSITE" id="PS50262">
    <property type="entry name" value="G_PROTEIN_RECEP_F1_2"/>
    <property type="match status" value="1"/>
</dbReference>
<feature type="transmembrane region" description="Helical" evidence="17">
    <location>
        <begin position="109"/>
        <end position="132"/>
    </location>
</feature>
<keyword evidence="4 17" id="KW-1133">Transmembrane helix</keyword>
<evidence type="ECO:0000256" key="4">
    <source>
        <dbReference type="ARBA" id="ARBA00022989"/>
    </source>
</evidence>
<evidence type="ECO:0000256" key="6">
    <source>
        <dbReference type="ARBA" id="ARBA00023136"/>
    </source>
</evidence>
<keyword evidence="8 15" id="KW-0675">Receptor</keyword>
<evidence type="ECO:0000256" key="1">
    <source>
        <dbReference type="ARBA" id="ARBA00004651"/>
    </source>
</evidence>
<comment type="similarity">
    <text evidence="15">Belongs to the G-protein coupled receptor 1 family.</text>
</comment>
<comment type="function">
    <text evidence="11">Receptor for NPAF (A-18-F-amide) and NPFF (F-8-F-amide) neuropeptides, also known as morphine-modulating peptides. Can also be activated by a variety of naturally occurring or synthetic FMRF-amide like ligands. This receptor mediates its action by association with G proteins that activate a phosphatidylinositol-calcium second messenger system.</text>
</comment>
<dbReference type="PANTHER" id="PTHR24241:SF82">
    <property type="entry name" value="NEUROPEPTIDE FF RECEPTOR 1-RELATED"/>
    <property type="match status" value="1"/>
</dbReference>
<evidence type="ECO:0000256" key="3">
    <source>
        <dbReference type="ARBA" id="ARBA00022692"/>
    </source>
</evidence>
<keyword evidence="9" id="KW-0325">Glycoprotein</keyword>
<comment type="caution">
    <text evidence="19">The sequence shown here is derived from an EMBL/GenBank/DDBJ whole genome shotgun (WGS) entry which is preliminary data.</text>
</comment>
<keyword evidence="6 17" id="KW-0472">Membrane</keyword>
<dbReference type="InterPro" id="IPR017452">
    <property type="entry name" value="GPCR_Rhodpsn_7TM"/>
</dbReference>
<dbReference type="Proteomes" id="UP001046870">
    <property type="component" value="Chromosome 6"/>
</dbReference>
<evidence type="ECO:0000256" key="17">
    <source>
        <dbReference type="SAM" id="Phobius"/>
    </source>
</evidence>
<keyword evidence="3 15" id="KW-0812">Transmembrane</keyword>
<feature type="transmembrane region" description="Helical" evidence="17">
    <location>
        <begin position="202"/>
        <end position="226"/>
    </location>
</feature>
<evidence type="ECO:0000256" key="5">
    <source>
        <dbReference type="ARBA" id="ARBA00023040"/>
    </source>
</evidence>
<feature type="domain" description="G-protein coupled receptors family 1 profile" evidence="18">
    <location>
        <begin position="48"/>
        <end position="314"/>
    </location>
</feature>
<keyword evidence="7" id="KW-1015">Disulfide bond</keyword>
<gene>
    <name evidence="19" type="ORF">MATL_G00081880</name>
</gene>
<dbReference type="PANTHER" id="PTHR24241">
    <property type="entry name" value="NEUROPEPTIDE RECEPTOR-RELATED G-PROTEIN COUPLED RECEPTOR"/>
    <property type="match status" value="1"/>
</dbReference>
<evidence type="ECO:0000256" key="7">
    <source>
        <dbReference type="ARBA" id="ARBA00023157"/>
    </source>
</evidence>
<dbReference type="PRINTS" id="PR01570">
    <property type="entry name" value="NPFFRECEPTOR"/>
</dbReference>
<evidence type="ECO:0000256" key="14">
    <source>
        <dbReference type="ARBA" id="ARBA00082066"/>
    </source>
</evidence>
<reference evidence="19" key="1">
    <citation type="submission" date="2021-01" db="EMBL/GenBank/DDBJ databases">
        <authorList>
            <person name="Zahm M."/>
            <person name="Roques C."/>
            <person name="Cabau C."/>
            <person name="Klopp C."/>
            <person name="Donnadieu C."/>
            <person name="Jouanno E."/>
            <person name="Lampietro C."/>
            <person name="Louis A."/>
            <person name="Herpin A."/>
            <person name="Echchiki A."/>
            <person name="Berthelot C."/>
            <person name="Parey E."/>
            <person name="Roest-Crollius H."/>
            <person name="Braasch I."/>
            <person name="Postlethwait J."/>
            <person name="Bobe J."/>
            <person name="Montfort J."/>
            <person name="Bouchez O."/>
            <person name="Begum T."/>
            <person name="Mejri S."/>
            <person name="Adams A."/>
            <person name="Chen W.-J."/>
            <person name="Guiguen Y."/>
        </authorList>
    </citation>
    <scope>NUCLEOTIDE SEQUENCE</scope>
    <source>
        <strain evidence="19">YG-15Mar2019-1</strain>
        <tissue evidence="19">Brain</tissue>
    </source>
</reference>
<sequence>MGNESALNDSDRAAVANSTFLPYYLHSVGMAAGYILSYLLVLLLCVGGNGLVCLVVLRNRNMRSVTNLFILNLAVSDLLVGVFCVPTTLIDSLITGWPFSQFTCTMSNLIQGMSVSASVFTLVAIAVDRFLGIVYPFRHRMKPVTALLAIMFIWMLAFAIICPSAATLTVMHLHDTYMVEANQTYPLFVCYEDWPRPELRRIYTTFIFVQVYLAPLAVISLMYGCIAAKLSANLRQVGLAESGRAHSRRKVKVIKMLIMVAVLFMVSWLPLWTLMLLADYRDLDRQQIDFLSSYLFPVAHWLAFSNSGINPIIYGFFNENFRRGFQATMFCGGCAPDMAAQHRGCILPTNKVSNKNPAPPADPARQGQRCTGLPQATPEGIQGILLEGVNRTAAPNRVTGAWEE</sequence>
<dbReference type="PRINTS" id="PR00237">
    <property type="entry name" value="GPCRRHODOPSN"/>
</dbReference>
<keyword evidence="2" id="KW-1003">Cell membrane</keyword>
<feature type="transmembrane region" description="Helical" evidence="17">
    <location>
        <begin position="256"/>
        <end position="278"/>
    </location>
</feature>
<evidence type="ECO:0000256" key="12">
    <source>
        <dbReference type="ARBA" id="ARBA00074417"/>
    </source>
</evidence>